<dbReference type="Gene3D" id="1.10.10.60">
    <property type="entry name" value="Homeodomain-like"/>
    <property type="match status" value="1"/>
</dbReference>
<comment type="caution">
    <text evidence="4">The sequence shown here is derived from an EMBL/GenBank/DDBJ whole genome shotgun (WGS) entry which is preliminary data.</text>
</comment>
<dbReference type="EMBL" id="JAESWB010000169">
    <property type="protein sequence ID" value="MBL4953092.1"/>
    <property type="molecule type" value="Genomic_DNA"/>
</dbReference>
<keyword evidence="1" id="KW-0805">Transcription regulation</keyword>
<dbReference type="PROSITE" id="PS01124">
    <property type="entry name" value="HTH_ARAC_FAMILY_2"/>
    <property type="match status" value="1"/>
</dbReference>
<accession>A0ABS1TP94</accession>
<feature type="domain" description="HTH araC/xylS-type" evidence="3">
    <location>
        <begin position="1"/>
        <end position="40"/>
    </location>
</feature>
<dbReference type="InterPro" id="IPR018060">
    <property type="entry name" value="HTH_AraC"/>
</dbReference>
<dbReference type="SUPFAM" id="SSF46689">
    <property type="entry name" value="Homeodomain-like"/>
    <property type="match status" value="1"/>
</dbReference>
<proteinExistence type="predicted"/>
<dbReference type="InterPro" id="IPR009057">
    <property type="entry name" value="Homeodomain-like_sf"/>
</dbReference>
<organism evidence="4 5">
    <name type="scientific">Neobacillus paridis</name>
    <dbReference type="NCBI Taxonomy" id="2803862"/>
    <lineage>
        <taxon>Bacteria</taxon>
        <taxon>Bacillati</taxon>
        <taxon>Bacillota</taxon>
        <taxon>Bacilli</taxon>
        <taxon>Bacillales</taxon>
        <taxon>Bacillaceae</taxon>
        <taxon>Neobacillus</taxon>
    </lineage>
</organism>
<keyword evidence="5" id="KW-1185">Reference proteome</keyword>
<protein>
    <submittedName>
        <fullName evidence="4">AraC family transcriptional regulator</fullName>
    </submittedName>
</protein>
<evidence type="ECO:0000256" key="1">
    <source>
        <dbReference type="ARBA" id="ARBA00023015"/>
    </source>
</evidence>
<evidence type="ECO:0000313" key="4">
    <source>
        <dbReference type="EMBL" id="MBL4953092.1"/>
    </source>
</evidence>
<name>A0ABS1TP94_9BACI</name>
<evidence type="ECO:0000313" key="5">
    <source>
        <dbReference type="Proteomes" id="UP000623967"/>
    </source>
</evidence>
<keyword evidence="2" id="KW-0804">Transcription</keyword>
<gene>
    <name evidence="4" type="ORF">JK635_12820</name>
</gene>
<evidence type="ECO:0000259" key="3">
    <source>
        <dbReference type="PROSITE" id="PS01124"/>
    </source>
</evidence>
<evidence type="ECO:0000256" key="2">
    <source>
        <dbReference type="ARBA" id="ARBA00023163"/>
    </source>
</evidence>
<sequence length="46" mass="5134">MKKNYSVKAVASAIGYRTQLSFSKAFTESIGISPKQWLPKERLSDA</sequence>
<reference evidence="4 5" key="1">
    <citation type="submission" date="2021-01" db="EMBL/GenBank/DDBJ databases">
        <title>Genome public.</title>
        <authorList>
            <person name="Liu C."/>
            <person name="Sun Q."/>
        </authorList>
    </citation>
    <scope>NUCLEOTIDE SEQUENCE [LARGE SCALE GENOMIC DNA]</scope>
    <source>
        <strain evidence="4 5">YIM B02564</strain>
    </source>
</reference>
<dbReference type="Proteomes" id="UP000623967">
    <property type="component" value="Unassembled WGS sequence"/>
</dbReference>